<evidence type="ECO:0000256" key="2">
    <source>
        <dbReference type="PROSITE-ProRule" id="PRU00335"/>
    </source>
</evidence>
<evidence type="ECO:0000313" key="4">
    <source>
        <dbReference type="EMBL" id="GGC48500.1"/>
    </source>
</evidence>
<feature type="domain" description="HTH tetR-type" evidence="3">
    <location>
        <begin position="1"/>
        <end position="61"/>
    </location>
</feature>
<accession>A0ABQ1MX36</accession>
<evidence type="ECO:0000313" key="5">
    <source>
        <dbReference type="Proteomes" id="UP000597338"/>
    </source>
</evidence>
<protein>
    <submittedName>
        <fullName evidence="4">TetR family transcriptional regulator</fullName>
    </submittedName>
</protein>
<dbReference type="PROSITE" id="PS50977">
    <property type="entry name" value="HTH_TETR_2"/>
    <property type="match status" value="1"/>
</dbReference>
<dbReference type="EMBL" id="BMIK01000030">
    <property type="protein sequence ID" value="GGC48500.1"/>
    <property type="molecule type" value="Genomic_DNA"/>
</dbReference>
<dbReference type="SUPFAM" id="SSF46689">
    <property type="entry name" value="Homeodomain-like"/>
    <property type="match status" value="1"/>
</dbReference>
<dbReference type="InterPro" id="IPR001647">
    <property type="entry name" value="HTH_TetR"/>
</dbReference>
<keyword evidence="1 2" id="KW-0238">DNA-binding</keyword>
<dbReference type="InterPro" id="IPR009057">
    <property type="entry name" value="Homeodomain-like_sf"/>
</dbReference>
<evidence type="ECO:0000256" key="1">
    <source>
        <dbReference type="ARBA" id="ARBA00023125"/>
    </source>
</evidence>
<dbReference type="Pfam" id="PF00440">
    <property type="entry name" value="TetR_N"/>
    <property type="match status" value="1"/>
</dbReference>
<reference evidence="5" key="1">
    <citation type="journal article" date="2019" name="Int. J. Syst. Evol. Microbiol.">
        <title>The Global Catalogue of Microorganisms (GCM) 10K type strain sequencing project: providing services to taxonomists for standard genome sequencing and annotation.</title>
        <authorList>
            <consortium name="The Broad Institute Genomics Platform"/>
            <consortium name="The Broad Institute Genome Sequencing Center for Infectious Disease"/>
            <person name="Wu L."/>
            <person name="Ma J."/>
        </authorList>
    </citation>
    <scope>NUCLEOTIDE SEQUENCE [LARGE SCALE GENOMIC DNA]</scope>
    <source>
        <strain evidence="5">CGMCC 1.15342</strain>
    </source>
</reference>
<dbReference type="InterPro" id="IPR050109">
    <property type="entry name" value="HTH-type_TetR-like_transc_reg"/>
</dbReference>
<dbReference type="Pfam" id="PF13972">
    <property type="entry name" value="TetR"/>
    <property type="match status" value="1"/>
</dbReference>
<dbReference type="Gene3D" id="1.10.357.10">
    <property type="entry name" value="Tetracycline Repressor, domain 2"/>
    <property type="match status" value="1"/>
</dbReference>
<organism evidence="4 5">
    <name type="scientific">Parapedobacter defluvii</name>
    <dbReference type="NCBI Taxonomy" id="2045106"/>
    <lineage>
        <taxon>Bacteria</taxon>
        <taxon>Pseudomonadati</taxon>
        <taxon>Bacteroidota</taxon>
        <taxon>Sphingobacteriia</taxon>
        <taxon>Sphingobacteriales</taxon>
        <taxon>Sphingobacteriaceae</taxon>
        <taxon>Parapedobacter</taxon>
    </lineage>
</organism>
<dbReference type="PANTHER" id="PTHR30055:SF223">
    <property type="entry name" value="HTH-TYPE TRANSCRIPTIONAL REGULATOR UIDR"/>
    <property type="match status" value="1"/>
</dbReference>
<comment type="caution">
    <text evidence="4">The sequence shown here is derived from an EMBL/GenBank/DDBJ whole genome shotgun (WGS) entry which is preliminary data.</text>
</comment>
<proteinExistence type="predicted"/>
<dbReference type="PANTHER" id="PTHR30055">
    <property type="entry name" value="HTH-TYPE TRANSCRIPTIONAL REGULATOR RUTR"/>
    <property type="match status" value="1"/>
</dbReference>
<keyword evidence="5" id="KW-1185">Reference proteome</keyword>
<dbReference type="InterPro" id="IPR025722">
    <property type="entry name" value="TetR"/>
</dbReference>
<dbReference type="Proteomes" id="UP000597338">
    <property type="component" value="Unassembled WGS sequence"/>
</dbReference>
<name>A0ABQ1MX36_9SPHI</name>
<dbReference type="PRINTS" id="PR00455">
    <property type="entry name" value="HTHTETR"/>
</dbReference>
<feature type="DNA-binding region" description="H-T-H motif" evidence="2">
    <location>
        <begin position="24"/>
        <end position="43"/>
    </location>
</feature>
<sequence>MKTSDKILDAARSLFNENGIRNTTTRHIASSMSISPGNLHYHFKHTEDIVIALFRELTNWYDGIVDKVQELPMERLEDLTPTLELIYEQVDKFRFFFIHFVEISIWIPEIKNDYGKLITKRENQFKTWLQRLQDQEVLFPLDDLVEEQLIKNLFIVGDFWISYNALFKQYTGEEAKRDFVSTMLSILSPHCKNVR</sequence>
<gene>
    <name evidence="4" type="ORF">GCM10011386_45900</name>
</gene>
<evidence type="ECO:0000259" key="3">
    <source>
        <dbReference type="PROSITE" id="PS50977"/>
    </source>
</evidence>
<dbReference type="RefSeq" id="WP_188753820.1">
    <property type="nucleotide sequence ID" value="NZ_BMIK01000030.1"/>
</dbReference>